<evidence type="ECO:0000256" key="1">
    <source>
        <dbReference type="SAM" id="MobiDB-lite"/>
    </source>
</evidence>
<keyword evidence="3" id="KW-1185">Reference proteome</keyword>
<dbReference type="AlphaFoldDB" id="A0A5B7IXU1"/>
<name>A0A5B7IXU1_PORTR</name>
<gene>
    <name evidence="2" type="ORF">E2C01_082195</name>
</gene>
<dbReference type="Proteomes" id="UP000324222">
    <property type="component" value="Unassembled WGS sequence"/>
</dbReference>
<organism evidence="2 3">
    <name type="scientific">Portunus trituberculatus</name>
    <name type="common">Swimming crab</name>
    <name type="synonym">Neptunus trituberculatus</name>
    <dbReference type="NCBI Taxonomy" id="210409"/>
    <lineage>
        <taxon>Eukaryota</taxon>
        <taxon>Metazoa</taxon>
        <taxon>Ecdysozoa</taxon>
        <taxon>Arthropoda</taxon>
        <taxon>Crustacea</taxon>
        <taxon>Multicrustacea</taxon>
        <taxon>Malacostraca</taxon>
        <taxon>Eumalacostraca</taxon>
        <taxon>Eucarida</taxon>
        <taxon>Decapoda</taxon>
        <taxon>Pleocyemata</taxon>
        <taxon>Brachyura</taxon>
        <taxon>Eubrachyura</taxon>
        <taxon>Portunoidea</taxon>
        <taxon>Portunidae</taxon>
        <taxon>Portuninae</taxon>
        <taxon>Portunus</taxon>
    </lineage>
</organism>
<feature type="compositionally biased region" description="Basic residues" evidence="1">
    <location>
        <begin position="51"/>
        <end position="62"/>
    </location>
</feature>
<evidence type="ECO:0000313" key="3">
    <source>
        <dbReference type="Proteomes" id="UP000324222"/>
    </source>
</evidence>
<accession>A0A5B7IXU1</accession>
<dbReference type="EMBL" id="VSRR010074182">
    <property type="protein sequence ID" value="MPC87335.1"/>
    <property type="molecule type" value="Genomic_DNA"/>
</dbReference>
<reference evidence="2 3" key="1">
    <citation type="submission" date="2019-05" db="EMBL/GenBank/DDBJ databases">
        <title>Another draft genome of Portunus trituberculatus and its Hox gene families provides insights of decapod evolution.</title>
        <authorList>
            <person name="Jeong J.-H."/>
            <person name="Song I."/>
            <person name="Kim S."/>
            <person name="Choi T."/>
            <person name="Kim D."/>
            <person name="Ryu S."/>
            <person name="Kim W."/>
        </authorList>
    </citation>
    <scope>NUCLEOTIDE SEQUENCE [LARGE SCALE GENOMIC DNA]</scope>
    <source>
        <tissue evidence="2">Muscle</tissue>
    </source>
</reference>
<sequence>MQLAAAAVCQEKTVKLCFGQIRTEPWLAGVTPATDSSSMGTWTSAGGSRSHGNKRVRKNVTQ</sequence>
<proteinExistence type="predicted"/>
<feature type="region of interest" description="Disordered" evidence="1">
    <location>
        <begin position="30"/>
        <end position="62"/>
    </location>
</feature>
<feature type="compositionally biased region" description="Polar residues" evidence="1">
    <location>
        <begin position="33"/>
        <end position="47"/>
    </location>
</feature>
<evidence type="ECO:0000313" key="2">
    <source>
        <dbReference type="EMBL" id="MPC87335.1"/>
    </source>
</evidence>
<protein>
    <submittedName>
        <fullName evidence="2">Uncharacterized protein</fullName>
    </submittedName>
</protein>
<comment type="caution">
    <text evidence="2">The sequence shown here is derived from an EMBL/GenBank/DDBJ whole genome shotgun (WGS) entry which is preliminary data.</text>
</comment>